<dbReference type="Proteomes" id="UP000265427">
    <property type="component" value="Unassembled WGS sequence"/>
</dbReference>
<reference evidence="6 7" key="1">
    <citation type="submission" date="2018-08" db="EMBL/GenBank/DDBJ databases">
        <title>Aphanomyces genome sequencing and annotation.</title>
        <authorList>
            <person name="Minardi D."/>
            <person name="Oidtmann B."/>
            <person name="Van Der Giezen M."/>
            <person name="Studholme D.J."/>
        </authorList>
    </citation>
    <scope>NUCLEOTIDE SEQUENCE [LARGE SCALE GENOMIC DNA]</scope>
    <source>
        <strain evidence="4 7">197901</strain>
        <strain evidence="3 8">D2</strain>
        <strain evidence="5 9">FDL457</strain>
        <strain evidence="2 6">Kv</strain>
    </source>
</reference>
<evidence type="ECO:0000256" key="1">
    <source>
        <dbReference type="SAM" id="MobiDB-lite"/>
    </source>
</evidence>
<evidence type="ECO:0000313" key="2">
    <source>
        <dbReference type="EMBL" id="RHY02313.1"/>
    </source>
</evidence>
<name>A0A397A333_APHAT</name>
<proteinExistence type="predicted"/>
<evidence type="ECO:0000313" key="4">
    <source>
        <dbReference type="EMBL" id="RHY78671.1"/>
    </source>
</evidence>
<dbReference type="EMBL" id="QUTF01023931">
    <property type="protein sequence ID" value="RHY85875.1"/>
    <property type="molecule type" value="Genomic_DNA"/>
</dbReference>
<comment type="caution">
    <text evidence="2">The sequence shown here is derived from an EMBL/GenBank/DDBJ whole genome shotgun (WGS) entry which is preliminary data.</text>
</comment>
<gene>
    <name evidence="5" type="ORF">DYB26_001882</name>
    <name evidence="3" type="ORF">DYB30_000108</name>
    <name evidence="4" type="ORF">DYB31_007699</name>
    <name evidence="2" type="ORF">DYB36_006756</name>
</gene>
<evidence type="ECO:0000313" key="8">
    <source>
        <dbReference type="Proteomes" id="UP000266643"/>
    </source>
</evidence>
<dbReference type="Proteomes" id="UP000266643">
    <property type="component" value="Unassembled WGS sequence"/>
</dbReference>
<dbReference type="AlphaFoldDB" id="A0A397A333"/>
<dbReference type="VEuPathDB" id="FungiDB:H257_04519"/>
<dbReference type="Proteomes" id="UP000286510">
    <property type="component" value="Unassembled WGS sequence"/>
</dbReference>
<evidence type="ECO:0000313" key="9">
    <source>
        <dbReference type="Proteomes" id="UP000286510"/>
    </source>
</evidence>
<organism evidence="2 6">
    <name type="scientific">Aphanomyces astaci</name>
    <name type="common">Crayfish plague agent</name>
    <dbReference type="NCBI Taxonomy" id="112090"/>
    <lineage>
        <taxon>Eukaryota</taxon>
        <taxon>Sar</taxon>
        <taxon>Stramenopiles</taxon>
        <taxon>Oomycota</taxon>
        <taxon>Saprolegniomycetes</taxon>
        <taxon>Saprolegniales</taxon>
        <taxon>Verrucalvaceae</taxon>
        <taxon>Aphanomyces</taxon>
    </lineage>
</organism>
<sequence>MSSLNFSGCRRSLPRPPILSYRIGRRTSLQNRQTQAGIDIAVTFWPELCKDSDMWYSQTPREARGRHRLVPIAGCAALTGCLLPTSRAQRLKFLPWTDSSWTNPHTRAIHRSDNNRTLIASTAAATTDPAQTPPAHQPPPHVMPAFTPATA</sequence>
<feature type="compositionally biased region" description="Pro residues" evidence="1">
    <location>
        <begin position="131"/>
        <end position="142"/>
    </location>
</feature>
<protein>
    <submittedName>
        <fullName evidence="2">Uncharacterized protein</fullName>
    </submittedName>
</protein>
<dbReference type="EMBL" id="QUTD01005329">
    <property type="protein sequence ID" value="RHY62614.1"/>
    <property type="molecule type" value="Genomic_DNA"/>
</dbReference>
<feature type="region of interest" description="Disordered" evidence="1">
    <location>
        <begin position="126"/>
        <end position="151"/>
    </location>
</feature>
<dbReference type="EMBL" id="QUTE01024418">
    <property type="protein sequence ID" value="RHY78671.1"/>
    <property type="molecule type" value="Genomic_DNA"/>
</dbReference>
<dbReference type="Proteomes" id="UP000266196">
    <property type="component" value="Unassembled WGS sequence"/>
</dbReference>
<accession>A0A397A333</accession>
<evidence type="ECO:0000313" key="7">
    <source>
        <dbReference type="Proteomes" id="UP000266196"/>
    </source>
</evidence>
<evidence type="ECO:0000313" key="3">
    <source>
        <dbReference type="EMBL" id="RHY62614.1"/>
    </source>
</evidence>
<evidence type="ECO:0000313" key="5">
    <source>
        <dbReference type="EMBL" id="RHY85875.1"/>
    </source>
</evidence>
<dbReference type="EMBL" id="QUSZ01007534">
    <property type="protein sequence ID" value="RHY02313.1"/>
    <property type="molecule type" value="Genomic_DNA"/>
</dbReference>
<evidence type="ECO:0000313" key="6">
    <source>
        <dbReference type="Proteomes" id="UP000265427"/>
    </source>
</evidence>